<reference evidence="1" key="1">
    <citation type="journal article" date="2014" name="Front. Microbiol.">
        <title>High frequency of phylogenetically diverse reductive dehalogenase-homologous genes in deep subseafloor sedimentary metagenomes.</title>
        <authorList>
            <person name="Kawai M."/>
            <person name="Futagami T."/>
            <person name="Toyoda A."/>
            <person name="Takaki Y."/>
            <person name="Nishi S."/>
            <person name="Hori S."/>
            <person name="Arai W."/>
            <person name="Tsubouchi T."/>
            <person name="Morono Y."/>
            <person name="Uchiyama I."/>
            <person name="Ito T."/>
            <person name="Fujiyama A."/>
            <person name="Inagaki F."/>
            <person name="Takami H."/>
        </authorList>
    </citation>
    <scope>NUCLEOTIDE SEQUENCE</scope>
    <source>
        <strain evidence="1">Expedition CK06-06</strain>
    </source>
</reference>
<feature type="non-terminal residue" evidence="1">
    <location>
        <position position="1"/>
    </location>
</feature>
<dbReference type="AlphaFoldDB" id="X0S5V2"/>
<dbReference type="InterPro" id="IPR029475">
    <property type="entry name" value="DUF6807"/>
</dbReference>
<accession>X0S5V2</accession>
<comment type="caution">
    <text evidence="1">The sequence shown here is derived from an EMBL/GenBank/DDBJ whole genome shotgun (WGS) entry which is preliminary data.</text>
</comment>
<dbReference type="Pfam" id="PF14100">
    <property type="entry name" value="DUF6807"/>
    <property type="match status" value="1"/>
</dbReference>
<dbReference type="EMBL" id="BARS01001793">
    <property type="protein sequence ID" value="GAF76394.1"/>
    <property type="molecule type" value="Genomic_DNA"/>
</dbReference>
<proteinExistence type="predicted"/>
<name>X0S5V2_9ZZZZ</name>
<feature type="non-terminal residue" evidence="1">
    <location>
        <position position="179"/>
    </location>
</feature>
<protein>
    <submittedName>
        <fullName evidence="1">Uncharacterized protein</fullName>
    </submittedName>
</protein>
<gene>
    <name evidence="1" type="ORF">S01H1_03298</name>
</gene>
<sequence length="179" mass="20570">FLAWHTMDFREKADFSKFGPTGPTYGWNISRADFWGWGEFAPTQGRVIKNRKVDLVKADAQKADLRIHNDWITNERVMMTEHTSVKVREPRFIGGVYVIDLDYRLTPALDMTLNHTAFGGFCVRARNDGDSYYATAEGKVQLPDPHYSVPELNWPAKRWYDYTIKLNNGKTIGVGVIDH</sequence>
<evidence type="ECO:0000313" key="1">
    <source>
        <dbReference type="EMBL" id="GAF76394.1"/>
    </source>
</evidence>
<organism evidence="1">
    <name type="scientific">marine sediment metagenome</name>
    <dbReference type="NCBI Taxonomy" id="412755"/>
    <lineage>
        <taxon>unclassified sequences</taxon>
        <taxon>metagenomes</taxon>
        <taxon>ecological metagenomes</taxon>
    </lineage>
</organism>